<gene>
    <name evidence="1" type="ORF">XFF6991_530171</name>
</gene>
<accession>A0A7Z7J2W9</accession>
<evidence type="ECO:0000313" key="1">
    <source>
        <dbReference type="EMBL" id="SOO26322.1"/>
    </source>
</evidence>
<name>A0A7Z7J2W9_XANCH</name>
<dbReference type="AlphaFoldDB" id="A0A7Z7J2W9"/>
<proteinExistence type="predicted"/>
<dbReference type="Proteomes" id="UP000234345">
    <property type="component" value="Unassembled WGS sequence"/>
</dbReference>
<protein>
    <submittedName>
        <fullName evidence="1">Uncharacterized protein</fullName>
    </submittedName>
</protein>
<sequence length="161" mass="17622">MPSPMAPKSIGLTWISRSFSSSVRTKAPVPLAAHRTMPEPDDAYSESRNSFTVVMTESDGRTYRIRPAPALADVDHNESRNALVVDGTPVLGGMYPTRSAPFPVVAASARSDRRSWSSEAGMFPFFSLEVMANPYGFEMIDHAGHCLCQSTAYVSAVRYRT</sequence>
<evidence type="ECO:0000313" key="2">
    <source>
        <dbReference type="Proteomes" id="UP000234345"/>
    </source>
</evidence>
<reference evidence="1 2" key="1">
    <citation type="submission" date="2017-10" db="EMBL/GenBank/DDBJ databases">
        <authorList>
            <person name="Regsiter A."/>
            <person name="William W."/>
        </authorList>
    </citation>
    <scope>NUCLEOTIDE SEQUENCE [LARGE SCALE GENOMIC DNA]</scope>
    <source>
        <strain evidence="1 2">CFBP6991</strain>
    </source>
</reference>
<comment type="caution">
    <text evidence="1">The sequence shown here is derived from an EMBL/GenBank/DDBJ whole genome shotgun (WGS) entry which is preliminary data.</text>
</comment>
<organism evidence="1 2">
    <name type="scientific">Xanthomonas campestris pv. phaseoli</name>
    <dbReference type="NCBI Taxonomy" id="317013"/>
    <lineage>
        <taxon>Bacteria</taxon>
        <taxon>Pseudomonadati</taxon>
        <taxon>Pseudomonadota</taxon>
        <taxon>Gammaproteobacteria</taxon>
        <taxon>Lysobacterales</taxon>
        <taxon>Lysobacteraceae</taxon>
        <taxon>Xanthomonas</taxon>
    </lineage>
</organism>
<dbReference type="EMBL" id="OCZC01000081">
    <property type="protein sequence ID" value="SOO26322.1"/>
    <property type="molecule type" value="Genomic_DNA"/>
</dbReference>